<keyword evidence="2" id="KW-1185">Reference proteome</keyword>
<comment type="caution">
    <text evidence="1">The sequence shown here is derived from an EMBL/GenBank/DDBJ whole genome shotgun (WGS) entry which is preliminary data.</text>
</comment>
<reference evidence="1 2" key="1">
    <citation type="journal article" date="2019" name="Sci. Rep.">
        <title>Orb-weaving spider Araneus ventricosus genome elucidates the spidroin gene catalogue.</title>
        <authorList>
            <person name="Kono N."/>
            <person name="Nakamura H."/>
            <person name="Ohtoshi R."/>
            <person name="Moran D.A.P."/>
            <person name="Shinohara A."/>
            <person name="Yoshida Y."/>
            <person name="Fujiwara M."/>
            <person name="Mori M."/>
            <person name="Tomita M."/>
            <person name="Arakawa K."/>
        </authorList>
    </citation>
    <scope>NUCLEOTIDE SEQUENCE [LARGE SCALE GENOMIC DNA]</scope>
</reference>
<dbReference type="EMBL" id="BGPR01000014">
    <property type="protein sequence ID" value="GBL77923.1"/>
    <property type="molecule type" value="Genomic_DNA"/>
</dbReference>
<dbReference type="Proteomes" id="UP000499080">
    <property type="component" value="Unassembled WGS sequence"/>
</dbReference>
<accession>A0A4Y2ADI9</accession>
<protein>
    <submittedName>
        <fullName evidence="1">Uncharacterized protein</fullName>
    </submittedName>
</protein>
<organism evidence="1 2">
    <name type="scientific">Araneus ventricosus</name>
    <name type="common">Orbweaver spider</name>
    <name type="synonym">Epeira ventricosa</name>
    <dbReference type="NCBI Taxonomy" id="182803"/>
    <lineage>
        <taxon>Eukaryota</taxon>
        <taxon>Metazoa</taxon>
        <taxon>Ecdysozoa</taxon>
        <taxon>Arthropoda</taxon>
        <taxon>Chelicerata</taxon>
        <taxon>Arachnida</taxon>
        <taxon>Araneae</taxon>
        <taxon>Araneomorphae</taxon>
        <taxon>Entelegynae</taxon>
        <taxon>Araneoidea</taxon>
        <taxon>Araneidae</taxon>
        <taxon>Araneus</taxon>
    </lineage>
</organism>
<evidence type="ECO:0000313" key="2">
    <source>
        <dbReference type="Proteomes" id="UP000499080"/>
    </source>
</evidence>
<name>A0A4Y2ADI9_ARAVE</name>
<evidence type="ECO:0000313" key="1">
    <source>
        <dbReference type="EMBL" id="GBL77923.1"/>
    </source>
</evidence>
<gene>
    <name evidence="1" type="ORF">AVEN_143257_1</name>
</gene>
<sequence length="114" mass="12694">MEVSLKHISLDSHKRSTVDLFQRIVIKVAKDRFSEKVRFSVCRFMSPITKLSCNADKSTVINQGFNLPIQSSARRILLLGNRMTNLTRPLISAPSKTAVANLPDQTLLTSAGDH</sequence>
<proteinExistence type="predicted"/>
<dbReference type="AlphaFoldDB" id="A0A4Y2ADI9"/>